<feature type="transmembrane region" description="Helical" evidence="5">
    <location>
        <begin position="138"/>
        <end position="157"/>
    </location>
</feature>
<evidence type="ECO:0000256" key="5">
    <source>
        <dbReference type="SAM" id="Phobius"/>
    </source>
</evidence>
<keyword evidence="2 5" id="KW-0812">Transmembrane</keyword>
<comment type="caution">
    <text evidence="6">The sequence shown here is derived from an EMBL/GenBank/DDBJ whole genome shotgun (WGS) entry which is preliminary data.</text>
</comment>
<dbReference type="GO" id="GO:0005918">
    <property type="term" value="C:septate junction"/>
    <property type="evidence" value="ECO:0007669"/>
    <property type="project" value="TreeGrafter"/>
</dbReference>
<feature type="transmembrane region" description="Helical" evidence="5">
    <location>
        <begin position="12"/>
        <end position="32"/>
    </location>
</feature>
<protein>
    <submittedName>
        <fullName evidence="6">Uncharacterized protein</fullName>
    </submittedName>
</protein>
<proteinExistence type="predicted"/>
<gene>
    <name evidence="6" type="ORF">Anas_05226</name>
</gene>
<dbReference type="GO" id="GO:0016020">
    <property type="term" value="C:membrane"/>
    <property type="evidence" value="ECO:0007669"/>
    <property type="project" value="UniProtKB-SubCell"/>
</dbReference>
<keyword evidence="4 5" id="KW-0472">Membrane</keyword>
<reference evidence="6 7" key="1">
    <citation type="journal article" date="2019" name="PLoS Biol.">
        <title>Sex chromosomes control vertical transmission of feminizing Wolbachia symbionts in an isopod.</title>
        <authorList>
            <person name="Becking T."/>
            <person name="Chebbi M.A."/>
            <person name="Giraud I."/>
            <person name="Moumen B."/>
            <person name="Laverre T."/>
            <person name="Caubet Y."/>
            <person name="Peccoud J."/>
            <person name="Gilbert C."/>
            <person name="Cordaux R."/>
        </authorList>
    </citation>
    <scope>NUCLEOTIDE SEQUENCE [LARGE SCALE GENOMIC DNA]</scope>
    <source>
        <strain evidence="6">ANa2</strain>
        <tissue evidence="6">Whole body excluding digestive tract and cuticle</tissue>
    </source>
</reference>
<name>A0A5N5SNZ8_9CRUS</name>
<comment type="subcellular location">
    <subcellularLocation>
        <location evidence="1">Membrane</location>
        <topology evidence="1">Multi-pass membrane protein</topology>
    </subcellularLocation>
</comment>
<evidence type="ECO:0000256" key="4">
    <source>
        <dbReference type="ARBA" id="ARBA00023136"/>
    </source>
</evidence>
<evidence type="ECO:0000256" key="2">
    <source>
        <dbReference type="ARBA" id="ARBA00022692"/>
    </source>
</evidence>
<evidence type="ECO:0000256" key="3">
    <source>
        <dbReference type="ARBA" id="ARBA00022989"/>
    </source>
</evidence>
<keyword evidence="3 5" id="KW-1133">Transmembrane helix</keyword>
<dbReference type="Pfam" id="PF13903">
    <property type="entry name" value="Claudin_2"/>
    <property type="match status" value="1"/>
</dbReference>
<dbReference type="OrthoDB" id="10062378at2759"/>
<dbReference type="GO" id="GO:0019991">
    <property type="term" value="P:septate junction assembly"/>
    <property type="evidence" value="ECO:0007669"/>
    <property type="project" value="TreeGrafter"/>
</dbReference>
<keyword evidence="7" id="KW-1185">Reference proteome</keyword>
<feature type="transmembrane region" description="Helical" evidence="5">
    <location>
        <begin position="98"/>
        <end position="126"/>
    </location>
</feature>
<dbReference type="Gene3D" id="1.20.140.150">
    <property type="match status" value="1"/>
</dbReference>
<dbReference type="PANTHER" id="PTHR21284:SF6">
    <property type="entry name" value="SINUOUS"/>
    <property type="match status" value="1"/>
</dbReference>
<evidence type="ECO:0000256" key="1">
    <source>
        <dbReference type="ARBA" id="ARBA00004141"/>
    </source>
</evidence>
<organism evidence="6 7">
    <name type="scientific">Armadillidium nasatum</name>
    <dbReference type="NCBI Taxonomy" id="96803"/>
    <lineage>
        <taxon>Eukaryota</taxon>
        <taxon>Metazoa</taxon>
        <taxon>Ecdysozoa</taxon>
        <taxon>Arthropoda</taxon>
        <taxon>Crustacea</taxon>
        <taxon>Multicrustacea</taxon>
        <taxon>Malacostraca</taxon>
        <taxon>Eumalacostraca</taxon>
        <taxon>Peracarida</taxon>
        <taxon>Isopoda</taxon>
        <taxon>Oniscidea</taxon>
        <taxon>Crinocheta</taxon>
        <taxon>Armadillidiidae</taxon>
        <taxon>Armadillidium</taxon>
    </lineage>
</organism>
<sequence length="181" mass="20124">MVLTPRSRRTLSGWGAIGCCVLAGILISFAMFTRNWLEAESKAYGTAMQKIGLWVQCFRSLGLQDENMQTTFFTGCRWIFNPFTTSYDEVRAMVLTPFFVTVQVFFTFCFTFTLIGFVMVGILVFCPGEDFEPIILKIAYIVCFAGGVCGFIAVIIFGVREETIGIGCLIGSITIYLGLLV</sequence>
<accession>A0A5N5SNZ8</accession>
<dbReference type="AlphaFoldDB" id="A0A5N5SNZ8"/>
<dbReference type="Proteomes" id="UP000326759">
    <property type="component" value="Unassembled WGS sequence"/>
</dbReference>
<dbReference type="GO" id="GO:0035151">
    <property type="term" value="P:regulation of tube size, open tracheal system"/>
    <property type="evidence" value="ECO:0007669"/>
    <property type="project" value="TreeGrafter"/>
</dbReference>
<feature type="transmembrane region" description="Helical" evidence="5">
    <location>
        <begin position="163"/>
        <end position="180"/>
    </location>
</feature>
<evidence type="ECO:0000313" key="6">
    <source>
        <dbReference type="EMBL" id="KAB7495677.1"/>
    </source>
</evidence>
<dbReference type="EMBL" id="SEYY01022269">
    <property type="protein sequence ID" value="KAB7495677.1"/>
    <property type="molecule type" value="Genomic_DNA"/>
</dbReference>
<evidence type="ECO:0000313" key="7">
    <source>
        <dbReference type="Proteomes" id="UP000326759"/>
    </source>
</evidence>
<dbReference type="PANTHER" id="PTHR21284">
    <property type="entry name" value="EG:80H7.2 PROTEIN"/>
    <property type="match status" value="1"/>
</dbReference>
<dbReference type="InterPro" id="IPR004031">
    <property type="entry name" value="PMP22/EMP/MP20/Claudin"/>
</dbReference>